<comment type="caution">
    <text evidence="1">The sequence shown here is derived from an EMBL/GenBank/DDBJ whole genome shotgun (WGS) entry which is preliminary data.</text>
</comment>
<sequence>MALNTTSKAS</sequence>
<proteinExistence type="predicted"/>
<feature type="non-terminal residue" evidence="1">
    <location>
        <position position="10"/>
    </location>
</feature>
<protein>
    <submittedName>
        <fullName evidence="1">Uncharacterized protein</fullName>
    </submittedName>
</protein>
<dbReference type="EMBL" id="LSSM01004161">
    <property type="protein sequence ID" value="OMJ15678.1"/>
    <property type="molecule type" value="Genomic_DNA"/>
</dbReference>
<evidence type="ECO:0000313" key="1">
    <source>
        <dbReference type="EMBL" id="OMJ15678.1"/>
    </source>
</evidence>
<name>A0A1R1XM29_9FUNG</name>
<reference evidence="2" key="1">
    <citation type="submission" date="2017-01" db="EMBL/GenBank/DDBJ databases">
        <authorList>
            <person name="Wang Y."/>
            <person name="White M."/>
            <person name="Kvist S."/>
            <person name="Moncalvo J.-M."/>
        </authorList>
    </citation>
    <scope>NUCLEOTIDE SEQUENCE [LARGE SCALE GENOMIC DNA]</scope>
    <source>
        <strain evidence="2">ID-206-W2</strain>
    </source>
</reference>
<evidence type="ECO:0000313" key="2">
    <source>
        <dbReference type="Proteomes" id="UP000187429"/>
    </source>
</evidence>
<keyword evidence="2" id="KW-1185">Reference proteome</keyword>
<gene>
    <name evidence="1" type="ORF">AYI69_g8114</name>
</gene>
<dbReference type="Proteomes" id="UP000187429">
    <property type="component" value="Unassembled WGS sequence"/>
</dbReference>
<organism evidence="1 2">
    <name type="scientific">Smittium culicis</name>
    <dbReference type="NCBI Taxonomy" id="133412"/>
    <lineage>
        <taxon>Eukaryota</taxon>
        <taxon>Fungi</taxon>
        <taxon>Fungi incertae sedis</taxon>
        <taxon>Zoopagomycota</taxon>
        <taxon>Kickxellomycotina</taxon>
        <taxon>Harpellomycetes</taxon>
        <taxon>Harpellales</taxon>
        <taxon>Legeriomycetaceae</taxon>
        <taxon>Smittium</taxon>
    </lineage>
</organism>
<accession>A0A1R1XM29</accession>